<reference evidence="2" key="1">
    <citation type="submission" date="2006-10" db="EMBL/GenBank/DDBJ databases">
        <authorList>
            <person name="Amadeo P."/>
            <person name="Zhao Q."/>
            <person name="Wortman J."/>
            <person name="Fraser-Liggett C."/>
            <person name="Carlton J."/>
        </authorList>
    </citation>
    <scope>NUCLEOTIDE SEQUENCE</scope>
    <source>
        <strain evidence="2">G3</strain>
    </source>
</reference>
<evidence type="ECO:0000313" key="2">
    <source>
        <dbReference type="EMBL" id="EAY02381.1"/>
    </source>
</evidence>
<dbReference type="EMBL" id="DS113538">
    <property type="protein sequence ID" value="EAY02381.1"/>
    <property type="molecule type" value="Genomic_DNA"/>
</dbReference>
<keyword evidence="3" id="KW-1185">Reference proteome</keyword>
<proteinExistence type="predicted"/>
<keyword evidence="1" id="KW-0472">Membrane</keyword>
<dbReference type="VEuPathDB" id="TrichDB:TVAG_030540"/>
<evidence type="ECO:0000313" key="3">
    <source>
        <dbReference type="Proteomes" id="UP000001542"/>
    </source>
</evidence>
<keyword evidence="1" id="KW-1133">Transmembrane helix</keyword>
<organism evidence="2 3">
    <name type="scientific">Trichomonas vaginalis (strain ATCC PRA-98 / G3)</name>
    <dbReference type="NCBI Taxonomy" id="412133"/>
    <lineage>
        <taxon>Eukaryota</taxon>
        <taxon>Metamonada</taxon>
        <taxon>Parabasalia</taxon>
        <taxon>Trichomonadida</taxon>
        <taxon>Trichomonadidae</taxon>
        <taxon>Trichomonas</taxon>
    </lineage>
</organism>
<reference evidence="2" key="2">
    <citation type="journal article" date="2007" name="Science">
        <title>Draft genome sequence of the sexually transmitted pathogen Trichomonas vaginalis.</title>
        <authorList>
            <person name="Carlton J.M."/>
            <person name="Hirt R.P."/>
            <person name="Silva J.C."/>
            <person name="Delcher A.L."/>
            <person name="Schatz M."/>
            <person name="Zhao Q."/>
            <person name="Wortman J.R."/>
            <person name="Bidwell S.L."/>
            <person name="Alsmark U.C.M."/>
            <person name="Besteiro S."/>
            <person name="Sicheritz-Ponten T."/>
            <person name="Noel C.J."/>
            <person name="Dacks J.B."/>
            <person name="Foster P.G."/>
            <person name="Simillion C."/>
            <person name="Van de Peer Y."/>
            <person name="Miranda-Saavedra D."/>
            <person name="Barton G.J."/>
            <person name="Westrop G.D."/>
            <person name="Mueller S."/>
            <person name="Dessi D."/>
            <person name="Fiori P.L."/>
            <person name="Ren Q."/>
            <person name="Paulsen I."/>
            <person name="Zhang H."/>
            <person name="Bastida-Corcuera F.D."/>
            <person name="Simoes-Barbosa A."/>
            <person name="Brown M.T."/>
            <person name="Hayes R.D."/>
            <person name="Mukherjee M."/>
            <person name="Okumura C.Y."/>
            <person name="Schneider R."/>
            <person name="Smith A.J."/>
            <person name="Vanacova S."/>
            <person name="Villalvazo M."/>
            <person name="Haas B.J."/>
            <person name="Pertea M."/>
            <person name="Feldblyum T.V."/>
            <person name="Utterback T.R."/>
            <person name="Shu C.L."/>
            <person name="Osoegawa K."/>
            <person name="de Jong P.J."/>
            <person name="Hrdy I."/>
            <person name="Horvathova L."/>
            <person name="Zubacova Z."/>
            <person name="Dolezal P."/>
            <person name="Malik S.B."/>
            <person name="Logsdon J.M. Jr."/>
            <person name="Henze K."/>
            <person name="Gupta A."/>
            <person name="Wang C.C."/>
            <person name="Dunne R.L."/>
            <person name="Upcroft J.A."/>
            <person name="Upcroft P."/>
            <person name="White O."/>
            <person name="Salzberg S.L."/>
            <person name="Tang P."/>
            <person name="Chiu C.-H."/>
            <person name="Lee Y.-S."/>
            <person name="Embley T.M."/>
            <person name="Coombs G.H."/>
            <person name="Mottram J.C."/>
            <person name="Tachezy J."/>
            <person name="Fraser-Liggett C.M."/>
            <person name="Johnson P.J."/>
        </authorList>
    </citation>
    <scope>NUCLEOTIDE SEQUENCE [LARGE SCALE GENOMIC DNA]</scope>
    <source>
        <strain evidence="2">G3</strain>
    </source>
</reference>
<accession>A2EY93</accession>
<dbReference type="AlphaFoldDB" id="A2EY93"/>
<keyword evidence="1" id="KW-0812">Transmembrane</keyword>
<feature type="transmembrane region" description="Helical" evidence="1">
    <location>
        <begin position="212"/>
        <end position="240"/>
    </location>
</feature>
<evidence type="ECO:0000256" key="1">
    <source>
        <dbReference type="SAM" id="Phobius"/>
    </source>
</evidence>
<dbReference type="VEuPathDB" id="TrichDB:TVAGG3_0868400"/>
<dbReference type="SMR" id="A2EY93"/>
<gene>
    <name evidence="2" type="ORF">TVAG_030540</name>
</gene>
<sequence length="256" mass="28314">MFAVLSVLAASYDHTDAFTNQYNEIYDAPQQKWEAKKGYKVATTPENPNVLVEVSSKDIEINLPYFSVVTVNGDKNKITVTGPGIVQVNGNNNVIKNLFDLTAPLTHPLIFINGTSNEAKATYKGKSFTHQPILAYVLTPTTDKTKLPDENWKGDRDYWVHAKGPESQSLRNADVCNYFNISTLSFVQFMNNTLIYVTPYENDSIGKYTDPAIVGVAVMVSVIVICILIVIGVIVGVICYCKKRSNGEQSGSFNKI</sequence>
<name>A2EY93_TRIV3</name>
<dbReference type="InParanoid" id="A2EY93"/>
<dbReference type="KEGG" id="tva:4760218"/>
<dbReference type="Proteomes" id="UP000001542">
    <property type="component" value="Unassembled WGS sequence"/>
</dbReference>
<protein>
    <submittedName>
        <fullName evidence="2">Uncharacterized protein</fullName>
    </submittedName>
</protein>
<dbReference type="RefSeq" id="XP_001330642.1">
    <property type="nucleotide sequence ID" value="XM_001330606.1"/>
</dbReference>